<name>A0AAV2TTM0_CALDB</name>
<dbReference type="EMBL" id="CAXLJL010000612">
    <property type="protein sequence ID" value="CAL5139609.1"/>
    <property type="molecule type" value="Genomic_DNA"/>
</dbReference>
<dbReference type="Gene3D" id="3.30.200.20">
    <property type="entry name" value="Phosphorylase Kinase, domain 1"/>
    <property type="match status" value="1"/>
</dbReference>
<feature type="domain" description="Protein kinase" evidence="9">
    <location>
        <begin position="226"/>
        <end position="542"/>
    </location>
</feature>
<dbReference type="SMART" id="SM00220">
    <property type="entry name" value="S_TKc"/>
    <property type="match status" value="1"/>
</dbReference>
<dbReference type="AlphaFoldDB" id="A0AAV2TTM0"/>
<dbReference type="PANTHER" id="PTHR45646:SF11">
    <property type="entry name" value="SERINE_THREONINE-PROTEIN KINASE DOA"/>
    <property type="match status" value="1"/>
</dbReference>
<dbReference type="GO" id="GO:0004674">
    <property type="term" value="F:protein serine/threonine kinase activity"/>
    <property type="evidence" value="ECO:0007669"/>
    <property type="project" value="UniProtKB-KW"/>
</dbReference>
<evidence type="ECO:0000256" key="1">
    <source>
        <dbReference type="ARBA" id="ARBA00022527"/>
    </source>
</evidence>
<evidence type="ECO:0000259" key="9">
    <source>
        <dbReference type="PROSITE" id="PS50011"/>
    </source>
</evidence>
<reference evidence="10" key="1">
    <citation type="submission" date="2024-06" db="EMBL/GenBank/DDBJ databases">
        <authorList>
            <person name="Liu X."/>
            <person name="Lenzi L."/>
            <person name="Haldenby T S."/>
            <person name="Uol C."/>
        </authorList>
    </citation>
    <scope>NUCLEOTIDE SEQUENCE</scope>
</reference>
<evidence type="ECO:0000256" key="7">
    <source>
        <dbReference type="PROSITE-ProRule" id="PRU10141"/>
    </source>
</evidence>
<dbReference type="InterPro" id="IPR008271">
    <property type="entry name" value="Ser/Thr_kinase_AS"/>
</dbReference>
<feature type="compositionally biased region" description="Basic and acidic residues" evidence="8">
    <location>
        <begin position="115"/>
        <end position="128"/>
    </location>
</feature>
<feature type="compositionally biased region" description="Low complexity" evidence="8">
    <location>
        <begin position="40"/>
        <end position="53"/>
    </location>
</feature>
<keyword evidence="3 7" id="KW-0547">Nucleotide-binding</keyword>
<dbReference type="InterPro" id="IPR051175">
    <property type="entry name" value="CLK_kinases"/>
</dbReference>
<organism evidence="10 11">
    <name type="scientific">Calicophoron daubneyi</name>
    <name type="common">Rumen fluke</name>
    <name type="synonym">Paramphistomum daubneyi</name>
    <dbReference type="NCBI Taxonomy" id="300641"/>
    <lineage>
        <taxon>Eukaryota</taxon>
        <taxon>Metazoa</taxon>
        <taxon>Spiralia</taxon>
        <taxon>Lophotrochozoa</taxon>
        <taxon>Platyhelminthes</taxon>
        <taxon>Trematoda</taxon>
        <taxon>Digenea</taxon>
        <taxon>Plagiorchiida</taxon>
        <taxon>Pronocephalata</taxon>
        <taxon>Paramphistomoidea</taxon>
        <taxon>Paramphistomidae</taxon>
        <taxon>Calicophoron</taxon>
    </lineage>
</organism>
<dbReference type="PROSITE" id="PS00108">
    <property type="entry name" value="PROTEIN_KINASE_ST"/>
    <property type="match status" value="1"/>
</dbReference>
<feature type="compositionally biased region" description="Low complexity" evidence="8">
    <location>
        <begin position="60"/>
        <end position="72"/>
    </location>
</feature>
<feature type="binding site" evidence="7">
    <location>
        <position position="255"/>
    </location>
    <ligand>
        <name>ATP</name>
        <dbReference type="ChEBI" id="CHEBI:30616"/>
    </ligand>
</feature>
<sequence length="547" mass="63460">MIGRTVPRMRDSLGYRRRSKSNHRCCYNSRFRNERTQQVSPSTPSSSSSSASGGKRKRSYSSGKYSSGYGCSDAKQPVLQLDDERRRRSSHVSHPKSTRAAETYKRVRITGEQAGSRDHRTDSSDRSCHSGIHRSRVVKHSNINHTIVTNRRPSRNGYPSRGESPNSLLRNGHIASPKRLERVGTRRERREQKRRDEKARRKMSHEGHKRKPSPIVSVDEVIKRRFRVQKILGEGSYGQVFQCLDLFTNSLTAVKALKPLDDYMDIARHELNVIESIHRMDSKRRSNCITSVDFFNWREHFFIVFPLLGLSVFNFLEQNNFEPYPVEQAAAITRQICEGVDFMHRMGLVHTDLKPENVLFVDDSYDEVYSKSRGKMIRRIRNPAVKIIDFGSAICADERHPTTIQTRHYRAPEVVMELGWDQSADVWSVGCMVFELVTGQCMFMTHDNLEHMAMMERVLGPIPKSLIRASPRRRYFRRGRLDWSIDSSDGRHVRRVLKPLGDYWFSYPDLYIRLAFDLTKEMLLYIPSERITCAKALEHPFLLSFQS</sequence>
<proteinExistence type="inferred from homology"/>
<dbReference type="Gene3D" id="1.10.510.10">
    <property type="entry name" value="Transferase(Phosphotransferase) domain 1"/>
    <property type="match status" value="1"/>
</dbReference>
<dbReference type="PROSITE" id="PS00107">
    <property type="entry name" value="PROTEIN_KINASE_ATP"/>
    <property type="match status" value="1"/>
</dbReference>
<dbReference type="Pfam" id="PF00069">
    <property type="entry name" value="Pkinase"/>
    <property type="match status" value="1"/>
</dbReference>
<evidence type="ECO:0000256" key="3">
    <source>
        <dbReference type="ARBA" id="ARBA00022741"/>
    </source>
</evidence>
<dbReference type="SUPFAM" id="SSF56112">
    <property type="entry name" value="Protein kinase-like (PK-like)"/>
    <property type="match status" value="1"/>
</dbReference>
<evidence type="ECO:0000313" key="11">
    <source>
        <dbReference type="Proteomes" id="UP001497525"/>
    </source>
</evidence>
<accession>A0AAV2TTM0</accession>
<keyword evidence="1" id="KW-0723">Serine/threonine-protein kinase</keyword>
<keyword evidence="5 7" id="KW-0067">ATP-binding</keyword>
<protein>
    <recommendedName>
        <fullName evidence="9">Protein kinase domain-containing protein</fullName>
    </recommendedName>
</protein>
<evidence type="ECO:0000256" key="6">
    <source>
        <dbReference type="ARBA" id="ARBA00037966"/>
    </source>
</evidence>
<dbReference type="GO" id="GO:0005634">
    <property type="term" value="C:nucleus"/>
    <property type="evidence" value="ECO:0007669"/>
    <property type="project" value="TreeGrafter"/>
</dbReference>
<evidence type="ECO:0000256" key="2">
    <source>
        <dbReference type="ARBA" id="ARBA00022679"/>
    </source>
</evidence>
<feature type="region of interest" description="Disordered" evidence="8">
    <location>
        <begin position="1"/>
        <end position="212"/>
    </location>
</feature>
<dbReference type="CDD" id="cd14134">
    <property type="entry name" value="PKc_CLK"/>
    <property type="match status" value="1"/>
</dbReference>
<keyword evidence="4" id="KW-0418">Kinase</keyword>
<keyword evidence="2" id="KW-0808">Transferase</keyword>
<feature type="compositionally biased region" description="Basic residues" evidence="8">
    <location>
        <begin position="200"/>
        <end position="212"/>
    </location>
</feature>
<dbReference type="GO" id="GO:0005524">
    <property type="term" value="F:ATP binding"/>
    <property type="evidence" value="ECO:0007669"/>
    <property type="project" value="UniProtKB-UniRule"/>
</dbReference>
<dbReference type="PROSITE" id="PS50011">
    <property type="entry name" value="PROTEIN_KINASE_DOM"/>
    <property type="match status" value="1"/>
</dbReference>
<feature type="compositionally biased region" description="Basic residues" evidence="8">
    <location>
        <begin position="87"/>
        <end position="97"/>
    </location>
</feature>
<dbReference type="PANTHER" id="PTHR45646">
    <property type="entry name" value="SERINE/THREONINE-PROTEIN KINASE DOA-RELATED"/>
    <property type="match status" value="1"/>
</dbReference>
<comment type="similarity">
    <text evidence="6">Belongs to the protein kinase superfamily. CMGC Ser/Thr protein kinase family. Lammer subfamily.</text>
</comment>
<dbReference type="InterPro" id="IPR011009">
    <property type="entry name" value="Kinase-like_dom_sf"/>
</dbReference>
<comment type="caution">
    <text evidence="10">The sequence shown here is derived from an EMBL/GenBank/DDBJ whole genome shotgun (WGS) entry which is preliminary data.</text>
</comment>
<dbReference type="Proteomes" id="UP001497525">
    <property type="component" value="Unassembled WGS sequence"/>
</dbReference>
<evidence type="ECO:0000256" key="5">
    <source>
        <dbReference type="ARBA" id="ARBA00022840"/>
    </source>
</evidence>
<dbReference type="InterPro" id="IPR017441">
    <property type="entry name" value="Protein_kinase_ATP_BS"/>
</dbReference>
<dbReference type="GO" id="GO:0043484">
    <property type="term" value="P:regulation of RNA splicing"/>
    <property type="evidence" value="ECO:0007669"/>
    <property type="project" value="TreeGrafter"/>
</dbReference>
<evidence type="ECO:0000256" key="8">
    <source>
        <dbReference type="SAM" id="MobiDB-lite"/>
    </source>
</evidence>
<feature type="compositionally biased region" description="Basic and acidic residues" evidence="8">
    <location>
        <begin position="178"/>
        <end position="199"/>
    </location>
</feature>
<gene>
    <name evidence="10" type="ORF">CDAUBV1_LOCUS14728</name>
</gene>
<evidence type="ECO:0000256" key="4">
    <source>
        <dbReference type="ARBA" id="ARBA00022777"/>
    </source>
</evidence>
<feature type="compositionally biased region" description="Polar residues" evidence="8">
    <location>
        <begin position="141"/>
        <end position="151"/>
    </location>
</feature>
<evidence type="ECO:0000313" key="10">
    <source>
        <dbReference type="EMBL" id="CAL5139609.1"/>
    </source>
</evidence>
<dbReference type="InterPro" id="IPR000719">
    <property type="entry name" value="Prot_kinase_dom"/>
</dbReference>